<evidence type="ECO:0000256" key="3">
    <source>
        <dbReference type="ARBA" id="ARBA00022448"/>
    </source>
</evidence>
<protein>
    <submittedName>
        <fullName evidence="11">Protein-export membrane protein</fullName>
    </submittedName>
</protein>
<comment type="similarity">
    <text evidence="2">Belongs to the YajC family.</text>
</comment>
<dbReference type="KEGG" id="cter:A606_06120"/>
<evidence type="ECO:0000256" key="4">
    <source>
        <dbReference type="ARBA" id="ARBA00022475"/>
    </source>
</evidence>
<dbReference type="GO" id="GO:0015031">
    <property type="term" value="P:protein transport"/>
    <property type="evidence" value="ECO:0007669"/>
    <property type="project" value="UniProtKB-KW"/>
</dbReference>
<feature type="region of interest" description="Disordered" evidence="10">
    <location>
        <begin position="94"/>
        <end position="143"/>
    </location>
</feature>
<dbReference type="OrthoDB" id="2200301at2"/>
<evidence type="ECO:0000256" key="6">
    <source>
        <dbReference type="ARBA" id="ARBA00022927"/>
    </source>
</evidence>
<dbReference type="PANTHER" id="PTHR33909">
    <property type="entry name" value="SEC TRANSLOCON ACCESSORY COMPLEX SUBUNIT YAJC"/>
    <property type="match status" value="1"/>
</dbReference>
<keyword evidence="7" id="KW-1133">Transmembrane helix</keyword>
<evidence type="ECO:0000256" key="1">
    <source>
        <dbReference type="ARBA" id="ARBA00004162"/>
    </source>
</evidence>
<keyword evidence="5" id="KW-0812">Transmembrane</keyword>
<dbReference type="HOGENOM" id="CLU_116157_4_3_11"/>
<dbReference type="STRING" id="1200352.A606_06120"/>
<comment type="subcellular location">
    <subcellularLocation>
        <location evidence="1">Cell membrane</location>
        <topology evidence="1">Single-pass membrane protein</topology>
    </subcellularLocation>
</comment>
<keyword evidence="12" id="KW-1185">Reference proteome</keyword>
<dbReference type="NCBIfam" id="TIGR00739">
    <property type="entry name" value="yajC"/>
    <property type="match status" value="1"/>
</dbReference>
<reference evidence="11 12" key="1">
    <citation type="submission" date="2012-06" db="EMBL/GenBank/DDBJ databases">
        <title>Complete genome sequence of Corynebacterium terpenotabidum Y-11 (=DSM 44721).</title>
        <authorList>
            <person name="Ruckert C."/>
            <person name="Albersmeier A."/>
            <person name="Al-Dilaimi A."/>
            <person name="Szczepanowski R."/>
            <person name="Kalinowski J."/>
        </authorList>
    </citation>
    <scope>NUCLEOTIDE SEQUENCE [LARGE SCALE GENOMIC DNA]</scope>
    <source>
        <strain evidence="11 12">Y-11</strain>
    </source>
</reference>
<sequence length="143" mass="15201">MDILLLALLVVVFLGLPVLQMRKQSKQIGEIRNFQSQLTPGMIVQLTSGLHGRIADVGETTVDVEIAPGIITTWERAAVLKLVDSVAAGSAEADHLTGSAADQVPDDLSSLDAAAERGEDIAEQSEDLPDDADRRDEGESGRP</sequence>
<dbReference type="RefSeq" id="WP_020441232.1">
    <property type="nucleotide sequence ID" value="NC_021663.1"/>
</dbReference>
<dbReference type="InterPro" id="IPR003849">
    <property type="entry name" value="Preprotein_translocase_YajC"/>
</dbReference>
<accession>S4XE89</accession>
<evidence type="ECO:0000256" key="10">
    <source>
        <dbReference type="SAM" id="MobiDB-lite"/>
    </source>
</evidence>
<evidence type="ECO:0000256" key="5">
    <source>
        <dbReference type="ARBA" id="ARBA00022692"/>
    </source>
</evidence>
<keyword evidence="6" id="KW-0653">Protein transport</keyword>
<dbReference type="SMART" id="SM01323">
    <property type="entry name" value="YajC"/>
    <property type="match status" value="1"/>
</dbReference>
<feature type="compositionally biased region" description="Acidic residues" evidence="10">
    <location>
        <begin position="121"/>
        <end position="130"/>
    </location>
</feature>
<keyword evidence="3" id="KW-0813">Transport</keyword>
<evidence type="ECO:0000256" key="2">
    <source>
        <dbReference type="ARBA" id="ARBA00006742"/>
    </source>
</evidence>
<dbReference type="PATRIC" id="fig|1200352.3.peg.1243"/>
<dbReference type="EMBL" id="CP003696">
    <property type="protein sequence ID" value="AGP30871.1"/>
    <property type="molecule type" value="Genomic_DNA"/>
</dbReference>
<dbReference type="Proteomes" id="UP000014809">
    <property type="component" value="Chromosome"/>
</dbReference>
<evidence type="ECO:0000313" key="12">
    <source>
        <dbReference type="Proteomes" id="UP000014809"/>
    </source>
</evidence>
<evidence type="ECO:0000313" key="11">
    <source>
        <dbReference type="EMBL" id="AGP30871.1"/>
    </source>
</evidence>
<organism evidence="11 12">
    <name type="scientific">Corynebacterium terpenotabidum Y-11</name>
    <dbReference type="NCBI Taxonomy" id="1200352"/>
    <lineage>
        <taxon>Bacteria</taxon>
        <taxon>Bacillati</taxon>
        <taxon>Actinomycetota</taxon>
        <taxon>Actinomycetes</taxon>
        <taxon>Mycobacteriales</taxon>
        <taxon>Corynebacteriaceae</taxon>
        <taxon>Corynebacterium</taxon>
    </lineage>
</organism>
<dbReference type="Pfam" id="PF02699">
    <property type="entry name" value="YajC"/>
    <property type="match status" value="1"/>
</dbReference>
<proteinExistence type="inferred from homology"/>
<feature type="compositionally biased region" description="Basic and acidic residues" evidence="10">
    <location>
        <begin position="131"/>
        <end position="143"/>
    </location>
</feature>
<dbReference type="GO" id="GO:0005886">
    <property type="term" value="C:plasma membrane"/>
    <property type="evidence" value="ECO:0007669"/>
    <property type="project" value="UniProtKB-SubCell"/>
</dbReference>
<dbReference type="eggNOG" id="COG1862">
    <property type="taxonomic scope" value="Bacteria"/>
</dbReference>
<keyword evidence="9" id="KW-0472">Membrane</keyword>
<name>S4XE89_9CORY</name>
<evidence type="ECO:0000256" key="7">
    <source>
        <dbReference type="ARBA" id="ARBA00022989"/>
    </source>
</evidence>
<evidence type="ECO:0000256" key="9">
    <source>
        <dbReference type="ARBA" id="ARBA00023136"/>
    </source>
</evidence>
<evidence type="ECO:0000256" key="8">
    <source>
        <dbReference type="ARBA" id="ARBA00023010"/>
    </source>
</evidence>
<dbReference type="AlphaFoldDB" id="S4XE89"/>
<dbReference type="PANTHER" id="PTHR33909:SF1">
    <property type="entry name" value="SEC TRANSLOCON ACCESSORY COMPLEX SUBUNIT YAJC"/>
    <property type="match status" value="1"/>
</dbReference>
<gene>
    <name evidence="11" type="ORF">A606_06120</name>
</gene>
<keyword evidence="8" id="KW-0811">Translocation</keyword>
<keyword evidence="4" id="KW-1003">Cell membrane</keyword>